<evidence type="ECO:0000313" key="1">
    <source>
        <dbReference type="EMBL" id="AIM41302.1"/>
    </source>
</evidence>
<dbReference type="EMBL" id="KM433674">
    <property type="protein sequence ID" value="AIM41302.1"/>
    <property type="molecule type" value="Genomic_DNA"/>
</dbReference>
<dbReference type="RefSeq" id="WP_052567103.1">
    <property type="nucleotide sequence ID" value="NZ_JMFO01000016.1"/>
</dbReference>
<dbReference type="InterPro" id="IPR038444">
    <property type="entry name" value="DUF465_sf"/>
</dbReference>
<reference evidence="1" key="1">
    <citation type="journal article" date="2014" name="ISME J.">
        <title>Genomic insights into the uncultured genus 'Candidatus Magnetobacterium' in the phylum Nitrospirae.</title>
        <authorList>
            <person name="Lin W."/>
            <person name="Deng A."/>
            <person name="Wang Z."/>
            <person name="Li Y."/>
            <person name="Wen T."/>
            <person name="Wu L.F."/>
            <person name="Wu M."/>
            <person name="Pan Y."/>
        </authorList>
    </citation>
    <scope>NUCLEOTIDE SEQUENCE</scope>
    <source>
        <strain evidence="1">MYR-1</strain>
    </source>
</reference>
<organism evidence="1">
    <name type="scientific">Candidatus Magnetobacterium casense</name>
    <dbReference type="NCBI Taxonomy" id="1455061"/>
    <lineage>
        <taxon>Bacteria</taxon>
        <taxon>Pseudomonadati</taxon>
        <taxon>Nitrospirota</taxon>
        <taxon>Thermodesulfovibrionia</taxon>
        <taxon>Thermodesulfovibrionales</taxon>
        <taxon>Candidatus Magnetobacteriaceae</taxon>
        <taxon>Candidatus Magnetobacterium</taxon>
    </lineage>
</organism>
<dbReference type="OrthoDB" id="9802787at2"/>
<sequence length="85" mass="10457">MTEEQIVERLRSDNEQFRRLFEEHRHLDLQIDEMDKKLYLTTEEDFRRKEIQKEKLFKKDRIAEMIRQYKKMPDYSMAAGVSSEG</sequence>
<accession>A0A088FCD4</accession>
<proteinExistence type="predicted"/>
<dbReference type="AlphaFoldDB" id="A0A088FCD4"/>
<dbReference type="Gene3D" id="6.10.280.50">
    <property type="match status" value="1"/>
</dbReference>
<dbReference type="Pfam" id="PF04325">
    <property type="entry name" value="DUF465"/>
    <property type="match status" value="1"/>
</dbReference>
<protein>
    <recommendedName>
        <fullName evidence="2">Protein containing DUF465</fullName>
    </recommendedName>
</protein>
<gene>
    <name evidence="1" type="ORF">Mcas_0707</name>
</gene>
<dbReference type="InterPro" id="IPR007420">
    <property type="entry name" value="DUF465"/>
</dbReference>
<evidence type="ECO:0008006" key="2">
    <source>
        <dbReference type="Google" id="ProtNLM"/>
    </source>
</evidence>
<name>A0A088FCD4_9BACT</name>